<protein>
    <submittedName>
        <fullName evidence="1">Uncharacterized protein</fullName>
    </submittedName>
</protein>
<dbReference type="Proteomes" id="UP000283644">
    <property type="component" value="Unassembled WGS sequence"/>
</dbReference>
<dbReference type="RefSeq" id="WP_118927060.1">
    <property type="nucleotide sequence ID" value="NZ_QXGH01000025.1"/>
</dbReference>
<gene>
    <name evidence="1" type="ORF">D0Z08_20155</name>
</gene>
<accession>A0A417XY01</accession>
<evidence type="ECO:0000313" key="1">
    <source>
        <dbReference type="EMBL" id="RHW25276.1"/>
    </source>
</evidence>
<dbReference type="AlphaFoldDB" id="A0A417XY01"/>
<proteinExistence type="predicted"/>
<name>A0A417XY01_9ACTN</name>
<organism evidence="1 2">
    <name type="scientific">Nocardioides immobilis</name>
    <dbReference type="NCBI Taxonomy" id="2049295"/>
    <lineage>
        <taxon>Bacteria</taxon>
        <taxon>Bacillati</taxon>
        <taxon>Actinomycetota</taxon>
        <taxon>Actinomycetes</taxon>
        <taxon>Propionibacteriales</taxon>
        <taxon>Nocardioidaceae</taxon>
        <taxon>Nocardioides</taxon>
    </lineage>
</organism>
<sequence length="110" mass="11649">MSLDAYEQVVVSALRSEADLEGADVVRWAVRCWAATSLAQVCPLTSAVLAGRDRWEEEVDLQLAQGDRPAVLREWGRDFAVRLTDDADPLVAAAAGLEAAALSRAAAPGG</sequence>
<dbReference type="EMBL" id="QXGH01000025">
    <property type="protein sequence ID" value="RHW25276.1"/>
    <property type="molecule type" value="Genomic_DNA"/>
</dbReference>
<reference evidence="1 2" key="1">
    <citation type="submission" date="2018-09" db="EMBL/GenBank/DDBJ databases">
        <title>Genome sequencing of Nocardioides immobilis CCTCC AB 2017083 for comparison to Nocardioides silvaticus.</title>
        <authorList>
            <person name="Li C."/>
            <person name="Wang G."/>
        </authorList>
    </citation>
    <scope>NUCLEOTIDE SEQUENCE [LARGE SCALE GENOMIC DNA]</scope>
    <source>
        <strain evidence="1 2">CCTCC AB 2017083</strain>
    </source>
</reference>
<comment type="caution">
    <text evidence="1">The sequence shown here is derived from an EMBL/GenBank/DDBJ whole genome shotgun (WGS) entry which is preliminary data.</text>
</comment>
<keyword evidence="2" id="KW-1185">Reference proteome</keyword>
<evidence type="ECO:0000313" key="2">
    <source>
        <dbReference type="Proteomes" id="UP000283644"/>
    </source>
</evidence>
<dbReference type="OrthoDB" id="10010539at2"/>